<dbReference type="EMBL" id="QEIN01000123">
    <property type="protein sequence ID" value="RCV56806.1"/>
    <property type="molecule type" value="Genomic_DNA"/>
</dbReference>
<dbReference type="OrthoDB" id="3428600at2"/>
<comment type="caution">
    <text evidence="1">The sequence shown here is derived from an EMBL/GenBank/DDBJ whole genome shotgun (WGS) entry which is preliminary data.</text>
</comment>
<sequence length="217" mass="23248">MERCVECERLGVAEYRISSNGDRVWVCEECDAMWREGDDRRSPCFADILRYLAESGLTPAALAPVRAPAAAAPPYQRAWRALRDLLGEGRLSVLRVGGYAAEARDAVGPWGPAAPPLNAAQVIPPEPGPVRLRLSGGVVVELAVEVPGGPLELPGALEGEPGPDFGLLSRADVESVLRRVGARVSESPEGLRFDTGRFGGEVAFDRDRPCALRVRPA</sequence>
<organism evidence="1 2">
    <name type="scientific">Marinitenerispora sediminis</name>
    <dbReference type="NCBI Taxonomy" id="1931232"/>
    <lineage>
        <taxon>Bacteria</taxon>
        <taxon>Bacillati</taxon>
        <taxon>Actinomycetota</taxon>
        <taxon>Actinomycetes</taxon>
        <taxon>Streptosporangiales</taxon>
        <taxon>Nocardiopsidaceae</taxon>
        <taxon>Marinitenerispora</taxon>
    </lineage>
</organism>
<gene>
    <name evidence="1" type="ORF">DEF24_16120</name>
</gene>
<accession>A0A368T6Z6</accession>
<dbReference type="Proteomes" id="UP000253318">
    <property type="component" value="Unassembled WGS sequence"/>
</dbReference>
<protein>
    <submittedName>
        <fullName evidence="1">Uncharacterized protein</fullName>
    </submittedName>
</protein>
<dbReference type="RefSeq" id="WP_114400082.1">
    <property type="nucleotide sequence ID" value="NZ_QEIM01000180.1"/>
</dbReference>
<evidence type="ECO:0000313" key="2">
    <source>
        <dbReference type="Proteomes" id="UP000253318"/>
    </source>
</evidence>
<proteinExistence type="predicted"/>
<evidence type="ECO:0000313" key="1">
    <source>
        <dbReference type="EMBL" id="RCV56806.1"/>
    </source>
</evidence>
<keyword evidence="2" id="KW-1185">Reference proteome</keyword>
<dbReference type="AlphaFoldDB" id="A0A368T6Z6"/>
<name>A0A368T6Z6_9ACTN</name>
<reference evidence="1 2" key="1">
    <citation type="submission" date="2018-04" db="EMBL/GenBank/DDBJ databases">
        <title>Novel actinobacteria from marine sediment.</title>
        <authorList>
            <person name="Ng Z.Y."/>
            <person name="Tan G.Y.A."/>
        </authorList>
    </citation>
    <scope>NUCLEOTIDE SEQUENCE [LARGE SCALE GENOMIC DNA]</scope>
    <source>
        <strain evidence="1 2">TPS81</strain>
    </source>
</reference>